<proteinExistence type="predicted"/>
<gene>
    <name evidence="1" type="ordered locus">Mesil_1262</name>
</gene>
<dbReference type="AlphaFoldDB" id="D7BE06"/>
<keyword evidence="2" id="KW-1185">Reference proteome</keyword>
<protein>
    <submittedName>
        <fullName evidence="1">Uncharacterized protein</fullName>
    </submittedName>
</protein>
<dbReference type="EMBL" id="CP002042">
    <property type="protein sequence ID" value="ADH63157.1"/>
    <property type="molecule type" value="Genomic_DNA"/>
</dbReference>
<dbReference type="HOGENOM" id="CLU_150596_0_0_0"/>
<accession>D7BE06</accession>
<dbReference type="KEGG" id="msv:Mesil_1262"/>
<dbReference type="STRING" id="526227.Mesil_1262"/>
<evidence type="ECO:0000313" key="2">
    <source>
        <dbReference type="Proteomes" id="UP000001916"/>
    </source>
</evidence>
<reference evidence="1 2" key="1">
    <citation type="journal article" date="2010" name="Stand. Genomic Sci.">
        <title>Complete genome sequence of Meiothermus silvanus type strain (VI-R2).</title>
        <authorList>
            <person name="Sikorski J."/>
            <person name="Tindall B.J."/>
            <person name="Lowry S."/>
            <person name="Lucas S."/>
            <person name="Nolan M."/>
            <person name="Copeland A."/>
            <person name="Glavina Del Rio T."/>
            <person name="Tice H."/>
            <person name="Cheng J.F."/>
            <person name="Han C."/>
            <person name="Pitluck S."/>
            <person name="Liolios K."/>
            <person name="Ivanova N."/>
            <person name="Mavromatis K."/>
            <person name="Mikhailova N."/>
            <person name="Pati A."/>
            <person name="Goodwin L."/>
            <person name="Chen A."/>
            <person name="Palaniappan K."/>
            <person name="Land M."/>
            <person name="Hauser L."/>
            <person name="Chang Y.J."/>
            <person name="Jeffries C.D."/>
            <person name="Rohde M."/>
            <person name="Goker M."/>
            <person name="Woyke T."/>
            <person name="Bristow J."/>
            <person name="Eisen J.A."/>
            <person name="Markowitz V."/>
            <person name="Hugenholtz P."/>
            <person name="Kyrpides N.C."/>
            <person name="Klenk H.P."/>
            <person name="Lapidus A."/>
        </authorList>
    </citation>
    <scope>NUCLEOTIDE SEQUENCE [LARGE SCALE GENOMIC DNA]</scope>
    <source>
        <strain evidence="2">ATCC 700542 / DSM 9946 / VI-R2</strain>
    </source>
</reference>
<organism evidence="1 2">
    <name type="scientific">Allomeiothermus silvanus (strain ATCC 700542 / DSM 9946 / NBRC 106475 / NCIMB 13440 / VI-R2)</name>
    <name type="common">Thermus silvanus</name>
    <dbReference type="NCBI Taxonomy" id="526227"/>
    <lineage>
        <taxon>Bacteria</taxon>
        <taxon>Thermotogati</taxon>
        <taxon>Deinococcota</taxon>
        <taxon>Deinococci</taxon>
        <taxon>Thermales</taxon>
        <taxon>Thermaceae</taxon>
        <taxon>Allomeiothermus</taxon>
    </lineage>
</organism>
<dbReference type="Proteomes" id="UP000001916">
    <property type="component" value="Chromosome"/>
</dbReference>
<evidence type="ECO:0000313" key="1">
    <source>
        <dbReference type="EMBL" id="ADH63157.1"/>
    </source>
</evidence>
<name>D7BE06_ALLS1</name>
<dbReference type="eggNOG" id="ENOG5033G0N">
    <property type="taxonomic scope" value="Bacteria"/>
</dbReference>
<sequence>MLLGSALYTKRVRWLWLLILLAACAPQQTTSQAGVVVATGLLVVRNSAGVPLLSSYLPLAAYPGSTLLSQRYAGRQSESRFQSEASFEELRQYLRDQLRVGGWQILDGRYQPTPALEIPSRGVEIR</sequence>